<comment type="caution">
    <text evidence="2">The sequence shown here is derived from an EMBL/GenBank/DDBJ whole genome shotgun (WGS) entry which is preliminary data.</text>
</comment>
<evidence type="ECO:0000313" key="3">
    <source>
        <dbReference type="Proteomes" id="UP001444071"/>
    </source>
</evidence>
<gene>
    <name evidence="2" type="ORF">XENORESO_002817</name>
</gene>
<reference evidence="2 3" key="1">
    <citation type="submission" date="2021-06" db="EMBL/GenBank/DDBJ databases">
        <authorList>
            <person name="Palmer J.M."/>
        </authorList>
    </citation>
    <scope>NUCLEOTIDE SEQUENCE [LARGE SCALE GENOMIC DNA]</scope>
    <source>
        <strain evidence="2 3">XR_2019</strain>
        <tissue evidence="2">Muscle</tissue>
    </source>
</reference>
<name>A0ABV0VQ39_9TELE</name>
<evidence type="ECO:0000313" key="2">
    <source>
        <dbReference type="EMBL" id="MEQ2258822.1"/>
    </source>
</evidence>
<sequence length="113" mass="12626">MSPASSPTLDSLSGEPHVSSLDCWRKQNSRSPSHTISLRLLTSLSFSFLHNLTFPFRPIRKYYTIEKGTNHVGDLKDEKGRGLSSPNCSSSSKQIHLFSVVAPESFHCYFVPL</sequence>
<accession>A0ABV0VQ39</accession>
<dbReference type="Proteomes" id="UP001444071">
    <property type="component" value="Unassembled WGS sequence"/>
</dbReference>
<protein>
    <submittedName>
        <fullName evidence="2">Uncharacterized protein</fullName>
    </submittedName>
</protein>
<keyword evidence="3" id="KW-1185">Reference proteome</keyword>
<dbReference type="EMBL" id="JAHRIM010001485">
    <property type="protein sequence ID" value="MEQ2258822.1"/>
    <property type="molecule type" value="Genomic_DNA"/>
</dbReference>
<proteinExistence type="predicted"/>
<evidence type="ECO:0000256" key="1">
    <source>
        <dbReference type="SAM" id="MobiDB-lite"/>
    </source>
</evidence>
<organism evidence="2 3">
    <name type="scientific">Xenotaenia resolanae</name>
    <dbReference type="NCBI Taxonomy" id="208358"/>
    <lineage>
        <taxon>Eukaryota</taxon>
        <taxon>Metazoa</taxon>
        <taxon>Chordata</taxon>
        <taxon>Craniata</taxon>
        <taxon>Vertebrata</taxon>
        <taxon>Euteleostomi</taxon>
        <taxon>Actinopterygii</taxon>
        <taxon>Neopterygii</taxon>
        <taxon>Teleostei</taxon>
        <taxon>Neoteleostei</taxon>
        <taxon>Acanthomorphata</taxon>
        <taxon>Ovalentaria</taxon>
        <taxon>Atherinomorphae</taxon>
        <taxon>Cyprinodontiformes</taxon>
        <taxon>Goodeidae</taxon>
        <taxon>Xenotaenia</taxon>
    </lineage>
</organism>
<feature type="region of interest" description="Disordered" evidence="1">
    <location>
        <begin position="71"/>
        <end position="90"/>
    </location>
</feature>